<evidence type="ECO:0000313" key="6">
    <source>
        <dbReference type="Proteomes" id="UP000308889"/>
    </source>
</evidence>
<dbReference type="Gene3D" id="3.40.50.360">
    <property type="match status" value="1"/>
</dbReference>
<keyword evidence="3" id="KW-0732">Signal</keyword>
<evidence type="ECO:0000256" key="3">
    <source>
        <dbReference type="SAM" id="SignalP"/>
    </source>
</evidence>
<comment type="similarity">
    <text evidence="1">Belongs to the NAD(P)H dehydrogenase (quinone) family.</text>
</comment>
<evidence type="ECO:0000256" key="1">
    <source>
        <dbReference type="ARBA" id="ARBA00006252"/>
    </source>
</evidence>
<dbReference type="SUPFAM" id="SSF52218">
    <property type="entry name" value="Flavoproteins"/>
    <property type="match status" value="1"/>
</dbReference>
<dbReference type="EMBL" id="CP040882">
    <property type="protein sequence ID" value="QDA53954.1"/>
    <property type="molecule type" value="Genomic_DNA"/>
</dbReference>
<protein>
    <submittedName>
        <fullName evidence="5">NAD(P)H-dependent oxidoreductase</fullName>
    </submittedName>
</protein>
<proteinExistence type="inferred from homology"/>
<feature type="chain" id="PRO_5046562341" evidence="3">
    <location>
        <begin position="21"/>
        <end position="285"/>
    </location>
</feature>
<name>A0ABX5VFG3_9BURK</name>
<evidence type="ECO:0000259" key="4">
    <source>
        <dbReference type="Pfam" id="PF02525"/>
    </source>
</evidence>
<evidence type="ECO:0000313" key="5">
    <source>
        <dbReference type="EMBL" id="QDA53954.1"/>
    </source>
</evidence>
<dbReference type="InterPro" id="IPR029039">
    <property type="entry name" value="Flavoprotein-like_sf"/>
</dbReference>
<keyword evidence="2" id="KW-0560">Oxidoreductase</keyword>
<evidence type="ECO:0000256" key="2">
    <source>
        <dbReference type="ARBA" id="ARBA00023002"/>
    </source>
</evidence>
<feature type="signal peptide" evidence="3">
    <location>
        <begin position="1"/>
        <end position="20"/>
    </location>
</feature>
<sequence>MKKTLLTGLVLAALSPLVFAAPDGMSGATKKASDAAQAIGNVDAITSASVVPQNLRQTVKPNGFTAGDAKAKRILFVVGDPRHESVEWDLVNTAMKHFMDKGCEVELRDLYAIGFNPVITRETFFQAKDGLGETPADVAVEQKYVNAADYIIFAYPNWHDTPNAITKGYMERVFQKKWAYRDTDKGLEGLLKGKAFFTIMNAGWLGMGRGDIGDGIGKNSNPIWDKYLGAFRVMDEDTAAFWGMKTLGRFVNDRTPGNLDKDYAEKLDKLRADLTKTLDKKFELK</sequence>
<dbReference type="PANTHER" id="PTHR10204:SF34">
    <property type="entry name" value="NAD(P)H DEHYDROGENASE [QUINONE] 1 ISOFORM 1"/>
    <property type="match status" value="1"/>
</dbReference>
<organism evidence="5 6">
    <name type="scientific">Sutterella faecalis</name>
    <dbReference type="NCBI Taxonomy" id="2584944"/>
    <lineage>
        <taxon>Bacteria</taxon>
        <taxon>Pseudomonadati</taxon>
        <taxon>Pseudomonadota</taxon>
        <taxon>Betaproteobacteria</taxon>
        <taxon>Burkholderiales</taxon>
        <taxon>Sutterellaceae</taxon>
        <taxon>Sutterella</taxon>
    </lineage>
</organism>
<dbReference type="InterPro" id="IPR003680">
    <property type="entry name" value="Flavodoxin_fold"/>
</dbReference>
<dbReference type="Proteomes" id="UP000308889">
    <property type="component" value="Chromosome"/>
</dbReference>
<dbReference type="InterPro" id="IPR051545">
    <property type="entry name" value="NAD(P)H_dehydrogenase_qn"/>
</dbReference>
<dbReference type="RefSeq" id="WP_139687435.1">
    <property type="nucleotide sequence ID" value="NZ_CP040882.1"/>
</dbReference>
<feature type="domain" description="Flavodoxin-like fold" evidence="4">
    <location>
        <begin position="72"/>
        <end position="204"/>
    </location>
</feature>
<reference evidence="6" key="1">
    <citation type="submission" date="2019-06" db="EMBL/GenBank/DDBJ databases">
        <authorList>
            <person name="Oh B.S."/>
        </authorList>
    </citation>
    <scope>NUCLEOTIDE SEQUENCE [LARGE SCALE GENOMIC DNA]</scope>
    <source>
        <strain evidence="6">KGMB03119</strain>
    </source>
</reference>
<dbReference type="PANTHER" id="PTHR10204">
    <property type="entry name" value="NAD P H OXIDOREDUCTASE-RELATED"/>
    <property type="match status" value="1"/>
</dbReference>
<gene>
    <name evidence="5" type="ORF">FG381_02740</name>
</gene>
<dbReference type="Pfam" id="PF02525">
    <property type="entry name" value="Flavodoxin_2"/>
    <property type="match status" value="1"/>
</dbReference>
<accession>A0ABX5VFG3</accession>
<keyword evidence="6" id="KW-1185">Reference proteome</keyword>